<feature type="compositionally biased region" description="Gly residues" evidence="1">
    <location>
        <begin position="57"/>
        <end position="68"/>
    </location>
</feature>
<evidence type="ECO:0000259" key="3">
    <source>
        <dbReference type="Pfam" id="PF14016"/>
    </source>
</evidence>
<dbReference type="PROSITE" id="PS51257">
    <property type="entry name" value="PROKAR_LIPOPROTEIN"/>
    <property type="match status" value="1"/>
</dbReference>
<feature type="compositionally biased region" description="Low complexity" evidence="1">
    <location>
        <begin position="25"/>
        <end position="56"/>
    </location>
</feature>
<feature type="region of interest" description="Disordered" evidence="1">
    <location>
        <begin position="25"/>
        <end position="98"/>
    </location>
</feature>
<evidence type="ECO:0000256" key="2">
    <source>
        <dbReference type="SAM" id="SignalP"/>
    </source>
</evidence>
<dbReference type="Proteomes" id="UP000283128">
    <property type="component" value="Unassembled WGS sequence"/>
</dbReference>
<evidence type="ECO:0000313" key="5">
    <source>
        <dbReference type="Proteomes" id="UP000283128"/>
    </source>
</evidence>
<organism evidence="4 5">
    <name type="scientific">Streptomyces antnestii</name>
    <dbReference type="NCBI Taxonomy" id="2494256"/>
    <lineage>
        <taxon>Bacteria</taxon>
        <taxon>Bacillati</taxon>
        <taxon>Actinomycetota</taxon>
        <taxon>Actinomycetes</taxon>
        <taxon>Kitasatosporales</taxon>
        <taxon>Streptomycetaceae</taxon>
        <taxon>Streptomyces</taxon>
    </lineage>
</organism>
<dbReference type="OrthoDB" id="3480105at2"/>
<evidence type="ECO:0000256" key="1">
    <source>
        <dbReference type="SAM" id="MobiDB-lite"/>
    </source>
</evidence>
<protein>
    <submittedName>
        <fullName evidence="4">DUF4232 domain-containing protein</fullName>
    </submittedName>
</protein>
<comment type="caution">
    <text evidence="4">The sequence shown here is derived from an EMBL/GenBank/DDBJ whole genome shotgun (WGS) entry which is preliminary data.</text>
</comment>
<feature type="chain" id="PRO_5039305340" evidence="2">
    <location>
        <begin position="26"/>
        <end position="231"/>
    </location>
</feature>
<accession>A0A437PN29</accession>
<dbReference type="EMBL" id="RZYA01000007">
    <property type="protein sequence ID" value="RVU23716.1"/>
    <property type="molecule type" value="Genomic_DNA"/>
</dbReference>
<proteinExistence type="predicted"/>
<feature type="compositionally biased region" description="Polar residues" evidence="1">
    <location>
        <begin position="209"/>
        <end position="220"/>
    </location>
</feature>
<dbReference type="Pfam" id="PF14016">
    <property type="entry name" value="DUF4232"/>
    <property type="match status" value="1"/>
</dbReference>
<keyword evidence="2" id="KW-0732">Signal</keyword>
<dbReference type="InterPro" id="IPR025326">
    <property type="entry name" value="DUF4232"/>
</dbReference>
<reference evidence="4 5" key="1">
    <citation type="submission" date="2019-01" db="EMBL/GenBank/DDBJ databases">
        <title>Genome sequences of Streptomyces and Rhizobium isolates collected from root and soil.</title>
        <authorList>
            <person name="Chhettri S."/>
            <person name="Sevigny J.L."/>
            <person name="Sen A."/>
            <person name="Ennis N."/>
            <person name="Tisa L."/>
        </authorList>
    </citation>
    <scope>NUCLEOTIDE SEQUENCE [LARGE SCALE GENOMIC DNA]</scope>
    <source>
        <strain evidence="4 5">San01</strain>
    </source>
</reference>
<sequence length="231" mass="22046">MRATKQKLALAAVALAAGLSLTACQSGSGDNDASAGSSDSGSPAASAAPSSSSDATTGGGSSSSGGSNGASSSGNSGGSSGGSAGGNTDGTGHGQINTGPCRTANLTITATHGMGEGDVLVSLKNTSDACSLKGFPGVDLKADNGQGGISAARSNLAAPEVVLQNGATTRFTLHTPRNDSGGSGVRITQMVVTPPNETHSKTVSISLNLPVTDGSQSGQGVTVDPVGTGKQ</sequence>
<feature type="domain" description="DUF4232" evidence="3">
    <location>
        <begin position="101"/>
        <end position="226"/>
    </location>
</feature>
<dbReference type="AlphaFoldDB" id="A0A437PN29"/>
<feature type="region of interest" description="Disordered" evidence="1">
    <location>
        <begin position="209"/>
        <end position="231"/>
    </location>
</feature>
<gene>
    <name evidence="4" type="ORF">EOT10_16690</name>
</gene>
<keyword evidence="5" id="KW-1185">Reference proteome</keyword>
<feature type="signal peptide" evidence="2">
    <location>
        <begin position="1"/>
        <end position="25"/>
    </location>
</feature>
<evidence type="ECO:0000313" key="4">
    <source>
        <dbReference type="EMBL" id="RVU23716.1"/>
    </source>
</evidence>
<name>A0A437PN29_9ACTN</name>
<dbReference type="RefSeq" id="WP_127829012.1">
    <property type="nucleotide sequence ID" value="NZ_RZYA01000007.1"/>
</dbReference>
<feature type="compositionally biased region" description="Gly residues" evidence="1">
    <location>
        <begin position="75"/>
        <end position="93"/>
    </location>
</feature>